<evidence type="ECO:0000313" key="4">
    <source>
        <dbReference type="EMBL" id="MBB3066205.1"/>
    </source>
</evidence>
<gene>
    <name evidence="4" type="ORF">FHR98_002510</name>
</gene>
<feature type="signal peptide" evidence="2">
    <location>
        <begin position="1"/>
        <end position="31"/>
    </location>
</feature>
<organism evidence="4 5">
    <name type="scientific">Limibacillus halophilus</name>
    <dbReference type="NCBI Taxonomy" id="1579333"/>
    <lineage>
        <taxon>Bacteria</taxon>
        <taxon>Pseudomonadati</taxon>
        <taxon>Pseudomonadota</taxon>
        <taxon>Alphaproteobacteria</taxon>
        <taxon>Rhodospirillales</taxon>
        <taxon>Rhodovibrionaceae</taxon>
        <taxon>Limibacillus</taxon>
    </lineage>
</organism>
<evidence type="ECO:0000259" key="3">
    <source>
        <dbReference type="Pfam" id="PF16998"/>
    </source>
</evidence>
<dbReference type="Proteomes" id="UP000581135">
    <property type="component" value="Unassembled WGS sequence"/>
</dbReference>
<keyword evidence="5" id="KW-1185">Reference proteome</keyword>
<feature type="compositionally biased region" description="Basic residues" evidence="1">
    <location>
        <begin position="123"/>
        <end position="140"/>
    </location>
</feature>
<proteinExistence type="predicted"/>
<dbReference type="RefSeq" id="WP_221205882.1">
    <property type="nucleotide sequence ID" value="NZ_JACHXA010000007.1"/>
</dbReference>
<evidence type="ECO:0000256" key="1">
    <source>
        <dbReference type="SAM" id="MobiDB-lite"/>
    </source>
</evidence>
<dbReference type="AlphaFoldDB" id="A0A839SYT4"/>
<feature type="region of interest" description="Disordered" evidence="1">
    <location>
        <begin position="36"/>
        <end position="153"/>
    </location>
</feature>
<comment type="caution">
    <text evidence="4">The sequence shown here is derived from an EMBL/GenBank/DDBJ whole genome shotgun (WGS) entry which is preliminary data.</text>
</comment>
<name>A0A839SYT4_9PROT</name>
<dbReference type="EMBL" id="JACHXA010000007">
    <property type="protein sequence ID" value="MBB3066205.1"/>
    <property type="molecule type" value="Genomic_DNA"/>
</dbReference>
<reference evidence="4 5" key="1">
    <citation type="submission" date="2020-08" db="EMBL/GenBank/DDBJ databases">
        <title>Genomic Encyclopedia of Type Strains, Phase III (KMG-III): the genomes of soil and plant-associated and newly described type strains.</title>
        <authorList>
            <person name="Whitman W."/>
        </authorList>
    </citation>
    <scope>NUCLEOTIDE SEQUENCE [LARGE SCALE GENOMIC DNA]</scope>
    <source>
        <strain evidence="4 5">CECT 8803</strain>
    </source>
</reference>
<accession>A0A839SYT4</accession>
<sequence>MIGKAKQFLKPKRLMLFVGACALGFSFAAMPYSPALAGHSRQDTSGWNGSRDNDGNRRVQSRDRYEEKDYPKSRSGERRVGNGDERPRASDRNYNDRDRYRNRTDRAVVSRDDQHYQRDYDKRKKYKKYEKHDHNKHGTHGHWNQGQGHWKDDHKKYSKKHAHNHDRRRYYRDVVIYRPHGHWYSGYGYYRNDNDAYKWLAFTAITLKLLDNLNESQQRAHERAQINAATAPIGETIYWREAGAYGSVTPLRDGNSNSGRYCREFQQTVTIGGRNEQAYGTACLQPDGSWEVVSSNN</sequence>
<evidence type="ECO:0000256" key="2">
    <source>
        <dbReference type="SAM" id="SignalP"/>
    </source>
</evidence>
<feature type="chain" id="PRO_5032632841" description="Surface antigen domain-containing protein" evidence="2">
    <location>
        <begin position="32"/>
        <end position="297"/>
    </location>
</feature>
<keyword evidence="2" id="KW-0732">Signal</keyword>
<feature type="compositionally biased region" description="Basic and acidic residues" evidence="1">
    <location>
        <begin position="51"/>
        <end position="122"/>
    </location>
</feature>
<evidence type="ECO:0000313" key="5">
    <source>
        <dbReference type="Proteomes" id="UP000581135"/>
    </source>
</evidence>
<dbReference type="InterPro" id="IPR032635">
    <property type="entry name" value="Anti_2"/>
</dbReference>
<protein>
    <recommendedName>
        <fullName evidence="3">Surface antigen domain-containing protein</fullName>
    </recommendedName>
</protein>
<dbReference type="Pfam" id="PF16998">
    <property type="entry name" value="17kDa_Anti_2"/>
    <property type="match status" value="1"/>
</dbReference>
<feature type="domain" description="Surface antigen" evidence="3">
    <location>
        <begin position="239"/>
        <end position="294"/>
    </location>
</feature>